<feature type="domain" description="HD/PDEase" evidence="1">
    <location>
        <begin position="57"/>
        <end position="182"/>
    </location>
</feature>
<dbReference type="InterPro" id="IPR006674">
    <property type="entry name" value="HD_domain"/>
</dbReference>
<dbReference type="InterPro" id="IPR045509">
    <property type="entry name" value="HD_assoc_2"/>
</dbReference>
<organism evidence="2 3">
    <name type="scientific">Parapedobacter defluvii</name>
    <dbReference type="NCBI Taxonomy" id="2045106"/>
    <lineage>
        <taxon>Bacteria</taxon>
        <taxon>Pseudomonadati</taxon>
        <taxon>Bacteroidota</taxon>
        <taxon>Sphingobacteriia</taxon>
        <taxon>Sphingobacteriales</taxon>
        <taxon>Sphingobacteriaceae</taxon>
        <taxon>Parapedobacter</taxon>
    </lineage>
</organism>
<dbReference type="Pfam" id="PF01966">
    <property type="entry name" value="HD"/>
    <property type="match status" value="1"/>
</dbReference>
<dbReference type="SUPFAM" id="SSF109604">
    <property type="entry name" value="HD-domain/PDEase-like"/>
    <property type="match status" value="1"/>
</dbReference>
<evidence type="ECO:0000313" key="3">
    <source>
        <dbReference type="Proteomes" id="UP000597338"/>
    </source>
</evidence>
<gene>
    <name evidence="2" type="ORF">GCM10011386_16650</name>
</gene>
<dbReference type="Proteomes" id="UP000597338">
    <property type="component" value="Unassembled WGS sequence"/>
</dbReference>
<reference evidence="3" key="1">
    <citation type="journal article" date="2019" name="Int. J. Syst. Evol. Microbiol.">
        <title>The Global Catalogue of Microorganisms (GCM) 10K type strain sequencing project: providing services to taxonomists for standard genome sequencing and annotation.</title>
        <authorList>
            <consortium name="The Broad Institute Genomics Platform"/>
            <consortium name="The Broad Institute Genome Sequencing Center for Infectious Disease"/>
            <person name="Wu L."/>
            <person name="Ma J."/>
        </authorList>
    </citation>
    <scope>NUCLEOTIDE SEQUENCE [LARGE SCALE GENOMIC DNA]</scope>
    <source>
        <strain evidence="3">CGMCC 1.15342</strain>
    </source>
</reference>
<dbReference type="InterPro" id="IPR003607">
    <property type="entry name" value="HD/PDEase_dom"/>
</dbReference>
<accession>A0ABQ1LLE3</accession>
<sequence>MLQREETLNKKKIINDPVYGFISIPSGFIFDLIQHPYFQRLRYIKQVSMTHLVYPGALHTRFQHALGAMHLMGLAVETLRSKGAAITEAEEEAALVAILLHDIGHGPFSHSLEHTLVEGVSHELLSALMMKELNELFAGRLDLAIEIFNNRHPKKFLHQLVSGQLDLDRMDYLSRDSFFTGVAEGVISFDRIIKMMNVVDNELVIEHKGIYSIEKFLIARRLMYWQVYLHKTVLSAEQMLLKILQRAKELYGNGISLFASPSLEHFLRNKITRENFTENVSHLVHFSRLDDTDILSAVKTWAYHEDPILQMLCSRLMARTLYHTELHSSELDGRFVDDLKTRAVTYFGIDAAQVDYYVWTQLIENSAYEITSSNIKILMKDGSIQDIAEASDLSNLETLSRKVRKFAVSFPKELLGSTPSIS</sequence>
<dbReference type="CDD" id="cd00077">
    <property type="entry name" value="HDc"/>
    <property type="match status" value="1"/>
</dbReference>
<evidence type="ECO:0000313" key="2">
    <source>
        <dbReference type="EMBL" id="GGC25392.1"/>
    </source>
</evidence>
<comment type="caution">
    <text evidence="2">The sequence shown here is derived from an EMBL/GenBank/DDBJ whole genome shotgun (WGS) entry which is preliminary data.</text>
</comment>
<dbReference type="Pfam" id="PF19276">
    <property type="entry name" value="HD_assoc_2"/>
    <property type="match status" value="1"/>
</dbReference>
<evidence type="ECO:0000259" key="1">
    <source>
        <dbReference type="SMART" id="SM00471"/>
    </source>
</evidence>
<dbReference type="EMBL" id="BMIK01000004">
    <property type="protein sequence ID" value="GGC25392.1"/>
    <property type="molecule type" value="Genomic_DNA"/>
</dbReference>
<dbReference type="Gene3D" id="1.10.3210.10">
    <property type="entry name" value="Hypothetical protein af1432"/>
    <property type="match status" value="1"/>
</dbReference>
<dbReference type="SMART" id="SM00471">
    <property type="entry name" value="HDc"/>
    <property type="match status" value="1"/>
</dbReference>
<dbReference type="PANTHER" id="PTHR11373:SF4">
    <property type="entry name" value="DEOXYNUCLEOSIDE TRIPHOSPHATE TRIPHOSPHOHYDROLASE SAMHD1"/>
    <property type="match status" value="1"/>
</dbReference>
<keyword evidence="3" id="KW-1185">Reference proteome</keyword>
<dbReference type="InterPro" id="IPR050135">
    <property type="entry name" value="dGTPase-like"/>
</dbReference>
<name>A0ABQ1LLE3_9SPHI</name>
<dbReference type="PANTHER" id="PTHR11373">
    <property type="entry name" value="DEOXYNUCLEOSIDE TRIPHOSPHATE TRIPHOSPHOHYDROLASE"/>
    <property type="match status" value="1"/>
</dbReference>
<protein>
    <submittedName>
        <fullName evidence="2">Phosphohydrolase</fullName>
    </submittedName>
</protein>
<proteinExistence type="predicted"/>